<reference evidence="2" key="1">
    <citation type="submission" date="2023-08" db="EMBL/GenBank/DDBJ databases">
        <authorList>
            <person name="Chen Y."/>
            <person name="Shah S."/>
            <person name="Dougan E. K."/>
            <person name="Thang M."/>
            <person name="Chan C."/>
        </authorList>
    </citation>
    <scope>NUCLEOTIDE SEQUENCE</scope>
</reference>
<evidence type="ECO:0000313" key="3">
    <source>
        <dbReference type="Proteomes" id="UP001178507"/>
    </source>
</evidence>
<evidence type="ECO:0000313" key="2">
    <source>
        <dbReference type="EMBL" id="CAJ1403338.1"/>
    </source>
</evidence>
<comment type="caution">
    <text evidence="2">The sequence shown here is derived from an EMBL/GenBank/DDBJ whole genome shotgun (WGS) entry which is preliminary data.</text>
</comment>
<evidence type="ECO:0000256" key="1">
    <source>
        <dbReference type="SAM" id="MobiDB-lite"/>
    </source>
</evidence>
<organism evidence="2 3">
    <name type="scientific">Effrenium voratum</name>
    <dbReference type="NCBI Taxonomy" id="2562239"/>
    <lineage>
        <taxon>Eukaryota</taxon>
        <taxon>Sar</taxon>
        <taxon>Alveolata</taxon>
        <taxon>Dinophyceae</taxon>
        <taxon>Suessiales</taxon>
        <taxon>Symbiodiniaceae</taxon>
        <taxon>Effrenium</taxon>
    </lineage>
</organism>
<dbReference type="AlphaFoldDB" id="A0AA36JBW1"/>
<proteinExistence type="predicted"/>
<accession>A0AA36JBW1</accession>
<name>A0AA36JBW1_9DINO</name>
<feature type="region of interest" description="Disordered" evidence="1">
    <location>
        <begin position="663"/>
        <end position="694"/>
    </location>
</feature>
<keyword evidence="3" id="KW-1185">Reference proteome</keyword>
<protein>
    <submittedName>
        <fullName evidence="2">Uncharacterized protein</fullName>
    </submittedName>
</protein>
<dbReference type="EMBL" id="CAUJNA010003492">
    <property type="protein sequence ID" value="CAJ1403338.1"/>
    <property type="molecule type" value="Genomic_DNA"/>
</dbReference>
<gene>
    <name evidence="2" type="ORF">EVOR1521_LOCUS26029</name>
</gene>
<dbReference type="Proteomes" id="UP001178507">
    <property type="component" value="Unassembled WGS sequence"/>
</dbReference>
<sequence>MAVRVVKIECSEYSTRLVAPGHGFPTGAQIQLKGIPQLDGTFIVDHCSKLNSFWICRDMCVEVASIDPANSTVCTASPHGLSALSEGVRLSGFDPDSNSAFDGCAHVKSGGISDCSVRLESWCEERNTWVPANLPARLTRGTLSCKRCPVVLADCQGSGWASLVHQIPKPEEACLQEWQAAIKSARRLGKVRKELQPAQAVEPDTSLLNVGSCGWEPCHGIFRRDGHLRFTLGPGVISIVYVEQLGLWCMLAEVIPLHRLKEQRFFLGLEFESGPQLLYVASKLLGRWEPVIGPAPGPNVTEHRQVEVLLAAGQGALLQPCVNSLVLDFLFNYTHATWRGGIGDGSIWGMSAMEILLVVLKLWRHSQACSAVCKTWSQALRPFQDLTQMMYHGFHIRSQQVPTQLPSARELVAAIRYAAVFWKDGLMVTDHENFQGRSWPSLVKSVCVKSELRVGEDHFLRGPTSALLNQHAAVFSQVAQEMLHGVALPWRTRPHTRGMVTMGDGRRYASCDLLDFVSGETAFGSLVNICTDSEGHLELFSLDCSKLLPHAAGALGPLVLAGLRPETTTRLWSSSQLPPKKPGDPCGFFLCKSSSLCCECKDDRDGRTRLGASQLFGGYRLKFHLNDTQIELEINIQVLPFFVTSKDASLGEKLARLLPWRDEDSDIDGEDSMPDPTVRRRLVGKQPPPACYRS</sequence>
<feature type="compositionally biased region" description="Acidic residues" evidence="1">
    <location>
        <begin position="663"/>
        <end position="673"/>
    </location>
</feature>